<evidence type="ECO:0008006" key="16">
    <source>
        <dbReference type="Google" id="ProtNLM"/>
    </source>
</evidence>
<dbReference type="EMBL" id="JAYWIO010000001">
    <property type="protein sequence ID" value="KAK7290944.1"/>
    <property type="molecule type" value="Genomic_DNA"/>
</dbReference>
<feature type="transmembrane region" description="Helical" evidence="10">
    <location>
        <begin position="409"/>
        <end position="429"/>
    </location>
</feature>
<comment type="similarity">
    <text evidence="9">Belongs to the monovalent cation:proton antiporter 2 (CPA2) transporter (TC 2.A.37) family. CHX (TC 2.A.37.4) subfamily.</text>
</comment>
<evidence type="ECO:0000256" key="5">
    <source>
        <dbReference type="ARBA" id="ARBA00022958"/>
    </source>
</evidence>
<organism evidence="14 15">
    <name type="scientific">Crotalaria pallida</name>
    <name type="common">Smooth rattlebox</name>
    <name type="synonym">Crotalaria striata</name>
    <dbReference type="NCBI Taxonomy" id="3830"/>
    <lineage>
        <taxon>Eukaryota</taxon>
        <taxon>Viridiplantae</taxon>
        <taxon>Streptophyta</taxon>
        <taxon>Embryophyta</taxon>
        <taxon>Tracheophyta</taxon>
        <taxon>Spermatophyta</taxon>
        <taxon>Magnoliopsida</taxon>
        <taxon>eudicotyledons</taxon>
        <taxon>Gunneridae</taxon>
        <taxon>Pentapetalae</taxon>
        <taxon>rosids</taxon>
        <taxon>fabids</taxon>
        <taxon>Fabales</taxon>
        <taxon>Fabaceae</taxon>
        <taxon>Papilionoideae</taxon>
        <taxon>50 kb inversion clade</taxon>
        <taxon>genistoids sensu lato</taxon>
        <taxon>core genistoids</taxon>
        <taxon>Crotalarieae</taxon>
        <taxon>Crotalaria</taxon>
    </lineage>
</organism>
<feature type="domain" description="Cation/H(+) antiporter C-terminal" evidence="13">
    <location>
        <begin position="718"/>
        <end position="860"/>
    </location>
</feature>
<proteinExistence type="inferred from homology"/>
<dbReference type="GO" id="GO:1902600">
    <property type="term" value="P:proton transmembrane transport"/>
    <property type="evidence" value="ECO:0007669"/>
    <property type="project" value="InterPro"/>
</dbReference>
<dbReference type="InterPro" id="IPR038770">
    <property type="entry name" value="Na+/solute_symporter_sf"/>
</dbReference>
<feature type="transmembrane region" description="Helical" evidence="10">
    <location>
        <begin position="290"/>
        <end position="313"/>
    </location>
</feature>
<feature type="transmembrane region" description="Helical" evidence="10">
    <location>
        <begin position="189"/>
        <end position="208"/>
    </location>
</feature>
<dbReference type="AlphaFoldDB" id="A0AAN9PB35"/>
<evidence type="ECO:0000256" key="8">
    <source>
        <dbReference type="ARBA" id="ARBA00023136"/>
    </source>
</evidence>
<feature type="transmembrane region" description="Helical" evidence="10">
    <location>
        <begin position="220"/>
        <end position="243"/>
    </location>
</feature>
<feature type="domain" description="Cation/H+ exchanger transmembrane" evidence="11">
    <location>
        <begin position="141"/>
        <end position="519"/>
    </location>
</feature>
<keyword evidence="15" id="KW-1185">Reference proteome</keyword>
<dbReference type="GO" id="GO:0016020">
    <property type="term" value="C:membrane"/>
    <property type="evidence" value="ECO:0007669"/>
    <property type="project" value="UniProtKB-SubCell"/>
</dbReference>
<keyword evidence="5" id="KW-0630">Potassium</keyword>
<evidence type="ECO:0000259" key="13">
    <source>
        <dbReference type="Pfam" id="PF23259"/>
    </source>
</evidence>
<evidence type="ECO:0000256" key="1">
    <source>
        <dbReference type="ARBA" id="ARBA00004141"/>
    </source>
</evidence>
<reference evidence="14 15" key="1">
    <citation type="submission" date="2024-01" db="EMBL/GenBank/DDBJ databases">
        <title>The genomes of 5 underutilized Papilionoideae crops provide insights into root nodulation and disease resistanc.</title>
        <authorList>
            <person name="Yuan L."/>
        </authorList>
    </citation>
    <scope>NUCLEOTIDE SEQUENCE [LARGE SCALE GENOMIC DNA]</scope>
    <source>
        <strain evidence="14">ZHUSHIDOU_FW_LH</strain>
        <tissue evidence="14">Leaf</tissue>
    </source>
</reference>
<keyword evidence="2" id="KW-0813">Transport</keyword>
<keyword evidence="4 10" id="KW-0812">Transmembrane</keyword>
<gene>
    <name evidence="14" type="ORF">RIF29_05747</name>
</gene>
<evidence type="ECO:0000256" key="7">
    <source>
        <dbReference type="ARBA" id="ARBA00023065"/>
    </source>
</evidence>
<accession>A0AAN9PB35</accession>
<evidence type="ECO:0000256" key="3">
    <source>
        <dbReference type="ARBA" id="ARBA00022538"/>
    </source>
</evidence>
<dbReference type="Proteomes" id="UP001372338">
    <property type="component" value="Unassembled WGS sequence"/>
</dbReference>
<protein>
    <recommendedName>
        <fullName evidence="16">Sodium/hydrogen exchanger</fullName>
    </recommendedName>
</protein>
<keyword evidence="7" id="KW-0406">Ion transport</keyword>
<evidence type="ECO:0000259" key="11">
    <source>
        <dbReference type="Pfam" id="PF00999"/>
    </source>
</evidence>
<evidence type="ECO:0000313" key="14">
    <source>
        <dbReference type="EMBL" id="KAK7290944.1"/>
    </source>
</evidence>
<comment type="subcellular location">
    <subcellularLocation>
        <location evidence="1">Membrane</location>
        <topology evidence="1">Multi-pass membrane protein</topology>
    </subcellularLocation>
</comment>
<evidence type="ECO:0000256" key="4">
    <source>
        <dbReference type="ARBA" id="ARBA00022692"/>
    </source>
</evidence>
<dbReference type="Pfam" id="PF23256">
    <property type="entry name" value="CHX17_2nd"/>
    <property type="match status" value="1"/>
</dbReference>
<dbReference type="GO" id="GO:0012505">
    <property type="term" value="C:endomembrane system"/>
    <property type="evidence" value="ECO:0007669"/>
    <property type="project" value="TreeGrafter"/>
</dbReference>
<feature type="transmembrane region" description="Helical" evidence="10">
    <location>
        <begin position="507"/>
        <end position="527"/>
    </location>
</feature>
<dbReference type="Pfam" id="PF00999">
    <property type="entry name" value="Na_H_Exchanger"/>
    <property type="match status" value="1"/>
</dbReference>
<keyword evidence="3" id="KW-0633">Potassium transport</keyword>
<evidence type="ECO:0000256" key="10">
    <source>
        <dbReference type="SAM" id="Phobius"/>
    </source>
</evidence>
<evidence type="ECO:0000256" key="2">
    <source>
        <dbReference type="ARBA" id="ARBA00022448"/>
    </source>
</evidence>
<feature type="transmembrane region" description="Helical" evidence="10">
    <location>
        <begin position="258"/>
        <end position="278"/>
    </location>
</feature>
<feature type="transmembrane region" description="Helical" evidence="10">
    <location>
        <begin position="129"/>
        <end position="147"/>
    </location>
</feature>
<evidence type="ECO:0000259" key="12">
    <source>
        <dbReference type="Pfam" id="PF23256"/>
    </source>
</evidence>
<evidence type="ECO:0000256" key="6">
    <source>
        <dbReference type="ARBA" id="ARBA00022989"/>
    </source>
</evidence>
<dbReference type="GO" id="GO:0006813">
    <property type="term" value="P:potassium ion transport"/>
    <property type="evidence" value="ECO:0007669"/>
    <property type="project" value="UniProtKB-KW"/>
</dbReference>
<dbReference type="GO" id="GO:0015297">
    <property type="term" value="F:antiporter activity"/>
    <property type="evidence" value="ECO:0007669"/>
    <property type="project" value="InterPro"/>
</dbReference>
<keyword evidence="6 10" id="KW-1133">Transmembrane helix</keyword>
<dbReference type="Pfam" id="PF23259">
    <property type="entry name" value="CHX17_C"/>
    <property type="match status" value="1"/>
</dbReference>
<dbReference type="GO" id="GO:0006885">
    <property type="term" value="P:regulation of pH"/>
    <property type="evidence" value="ECO:0007669"/>
    <property type="project" value="TreeGrafter"/>
</dbReference>
<keyword evidence="8 10" id="KW-0472">Membrane</keyword>
<feature type="domain" description="Cation/H(+) antiporter central" evidence="12">
    <location>
        <begin position="584"/>
        <end position="709"/>
    </location>
</feature>
<feature type="transmembrane region" description="Helical" evidence="10">
    <location>
        <begin position="441"/>
        <end position="467"/>
    </location>
</feature>
<dbReference type="PANTHER" id="PTHR32468:SF120">
    <property type="entry name" value="CATION_H+ EXCHANGER 3"/>
    <property type="match status" value="1"/>
</dbReference>
<evidence type="ECO:0000256" key="9">
    <source>
        <dbReference type="ARBA" id="ARBA00038341"/>
    </source>
</evidence>
<evidence type="ECO:0000313" key="15">
    <source>
        <dbReference type="Proteomes" id="UP001372338"/>
    </source>
</evidence>
<dbReference type="Gene3D" id="1.20.1530.20">
    <property type="match status" value="1"/>
</dbReference>
<sequence length="872" mass="97349">MPLLLHFESENVSHFLLLLVLSSNFSLLSDCEKLHLTTHISHKNIHSSLPIPSDSDPISCIYVGGDNIITTTKGKMNLNFNETLYSSVTKFNDTRNTVCFTAPVRTVSDGVWVGGVNGRSPMKSFLPMFELQVLVIYVFSQICYFMFKPLALPLFVSQMVAGLLLGSFPNIDLLKTHMTTLFPYGTQDVISTISSLGYVFFIFVNGVQMDFTLITRTGKMPWAIAVIGLLTPLIIGHASLFILTTEIPTGFGGGYKDIYVALVTNSITMFAVIATLLNELQIQNSELGRLALSTSLVMDILSTTTITIIVILVTSTGLYMTSINLLAIFTMAILIPLACRPTMFWIIRHTPEGRPVRSVYIHLIIILVLVLGWCSTKIGQDFTLGAFILGLSVPEGPPLGSALVKKLHFFGYWFLLPIFVTTSAMRVDLFINHQKDQEHLVTIIVCIVLFTFLVKIMACFLPSIYFNMPMKDALSLSLILSSKGVVEVGLYCILFDGGIISAKTYTILIIWIMIIGSIMQLSVKFLYDPSRKYAGYQRRNIMSLKAYSELKIVACIHKPHHISPITNMLDLCCPTSQNPITVDVLHLVELVGRALPIFIPHGLYKQNSIGFQKSYSDDVILAFDIFEHEYGDVAKVHTYTVISPSNLMYEDVCHVALDKVASITFLPFHQRWSSDGNIESDDKNLRALNNKVLEISPCSVGILVSRAFNNRIRESSSIRLAIIFIGGNDDREGLCLAKRAIKNPMTHLVVYHLVFESKYYNHDEENLDDTAALREFENGIKNVTYQEIISNDGPQTASFLRDIVDEHDYFIVGRRHEINSPQTEGLSDWSEFPELGAIGDFLASRDFKTSASVLVVQQQLSKGQTQNGGWLI</sequence>
<dbReference type="InterPro" id="IPR050794">
    <property type="entry name" value="CPA2_transporter"/>
</dbReference>
<dbReference type="PANTHER" id="PTHR32468">
    <property type="entry name" value="CATION/H + ANTIPORTER"/>
    <property type="match status" value="1"/>
</dbReference>
<feature type="transmembrane region" description="Helical" evidence="10">
    <location>
        <begin position="319"/>
        <end position="339"/>
    </location>
</feature>
<dbReference type="InterPro" id="IPR057290">
    <property type="entry name" value="CHX17_C"/>
</dbReference>
<dbReference type="InterPro" id="IPR057291">
    <property type="entry name" value="CHX17_2nd"/>
</dbReference>
<name>A0AAN9PB35_CROPI</name>
<feature type="transmembrane region" description="Helical" evidence="10">
    <location>
        <begin position="360"/>
        <end position="389"/>
    </location>
</feature>
<dbReference type="InterPro" id="IPR006153">
    <property type="entry name" value="Cation/H_exchanger_TM"/>
</dbReference>
<comment type="caution">
    <text evidence="14">The sequence shown here is derived from an EMBL/GenBank/DDBJ whole genome shotgun (WGS) entry which is preliminary data.</text>
</comment>